<reference evidence="3" key="1">
    <citation type="submission" date="2025-08" db="UniProtKB">
        <authorList>
            <consortium name="RefSeq"/>
        </authorList>
    </citation>
    <scope>IDENTIFICATION</scope>
</reference>
<dbReference type="Proteomes" id="UP000504632">
    <property type="component" value="Chromosome 5"/>
</dbReference>
<feature type="compositionally biased region" description="Low complexity" evidence="1">
    <location>
        <begin position="360"/>
        <end position="375"/>
    </location>
</feature>
<feature type="region of interest" description="Disordered" evidence="1">
    <location>
        <begin position="191"/>
        <end position="212"/>
    </location>
</feature>
<feature type="region of interest" description="Disordered" evidence="1">
    <location>
        <begin position="931"/>
        <end position="996"/>
    </location>
</feature>
<name>A0A6J2VC80_CHACN</name>
<evidence type="ECO:0000313" key="3">
    <source>
        <dbReference type="RefSeq" id="XP_030629403.1"/>
    </source>
</evidence>
<feature type="compositionally biased region" description="Low complexity" evidence="1">
    <location>
        <begin position="1884"/>
        <end position="1932"/>
    </location>
</feature>
<feature type="compositionally biased region" description="Polar residues" evidence="1">
    <location>
        <begin position="1284"/>
        <end position="1293"/>
    </location>
</feature>
<dbReference type="PANTHER" id="PTHR22741:SF11">
    <property type="entry name" value="SICKLE TAIL PROTEIN HOMOLOG"/>
    <property type="match status" value="1"/>
</dbReference>
<feature type="compositionally biased region" description="Basic and acidic residues" evidence="1">
    <location>
        <begin position="1532"/>
        <end position="1547"/>
    </location>
</feature>
<accession>A0A6J2VC80</accession>
<organism evidence="2 3">
    <name type="scientific">Chanos chanos</name>
    <name type="common">Milkfish</name>
    <name type="synonym">Mugil chanos</name>
    <dbReference type="NCBI Taxonomy" id="29144"/>
    <lineage>
        <taxon>Eukaryota</taxon>
        <taxon>Metazoa</taxon>
        <taxon>Chordata</taxon>
        <taxon>Craniata</taxon>
        <taxon>Vertebrata</taxon>
        <taxon>Euteleostomi</taxon>
        <taxon>Actinopterygii</taxon>
        <taxon>Neopterygii</taxon>
        <taxon>Teleostei</taxon>
        <taxon>Ostariophysi</taxon>
        <taxon>Gonorynchiformes</taxon>
        <taxon>Chanidae</taxon>
        <taxon>Chanos</taxon>
    </lineage>
</organism>
<dbReference type="PANTHER" id="PTHR22741">
    <property type="entry name" value="P140CAP/SNIP-RELATED"/>
    <property type="match status" value="1"/>
</dbReference>
<dbReference type="GeneID" id="115811375"/>
<feature type="compositionally biased region" description="Polar residues" evidence="1">
    <location>
        <begin position="1054"/>
        <end position="1064"/>
    </location>
</feature>
<feature type="compositionally biased region" description="Basic and acidic residues" evidence="1">
    <location>
        <begin position="1072"/>
        <end position="1091"/>
    </location>
</feature>
<feature type="region of interest" description="Disordered" evidence="1">
    <location>
        <begin position="615"/>
        <end position="637"/>
    </location>
</feature>
<dbReference type="Gene3D" id="1.20.58.1540">
    <property type="entry name" value="Actin interacting protein 3, C-terminal domain"/>
    <property type="match status" value="1"/>
</dbReference>
<feature type="region of interest" description="Disordered" evidence="1">
    <location>
        <begin position="466"/>
        <end position="546"/>
    </location>
</feature>
<dbReference type="RefSeq" id="XP_030629403.1">
    <property type="nucleotide sequence ID" value="XM_030773543.1"/>
</dbReference>
<feature type="compositionally biased region" description="Polar residues" evidence="1">
    <location>
        <begin position="1619"/>
        <end position="1632"/>
    </location>
</feature>
<feature type="region of interest" description="Disordered" evidence="1">
    <location>
        <begin position="1"/>
        <end position="111"/>
    </location>
</feature>
<sequence>MSKPSRLAKPFKQSSGRKEAPGDRSRMLVVGERLMRAGSEGNLNNFPPQKPQRNSPPPRNSSPVKSDQRLCCPEDVDTLRRLQSGSGESNHADPWSPRTVPRRHTVGGPRSARDVLTMQTHSMDHKREAFLEHLKQKYPHHASAIMGHQERLRDQIRSPVHAPNPQPCVGDQGDHLALVALEPADVMSEAEAPTPFTRGSRSRASLPVVRSTNQTKDRSLGVLYLQYGEETKQIRMPNEVTSVDTIRALFVSAFPQQLNMKILESPNVAIYIKDDVRNMYYELSDVRSIMPHSCLKVYSKDPAQAFNHNSRANNGDIRIQRERLYSGRDGQHILRQHPGGNSGVHTLPHSPIHAGQGSMSPPAVRSVPSSPSRIPYGPRNAAVPGSATLPRDRLSSVPAGRSNAPCPSAILERRDVKPDDDVGGKGVALYADPYSISEARLSIASSQGTHVGDVVDGAGYLHRRSSVKSTSSYAESQEQQQHSLYRQKSRKYSDNPLSPLATPPPSPHRGSEVRVIDVHPGQGVHMPPQGVSADRSSSLRRSFRKDGNGGMEVVARARGNVASPVFADLPPGHGERPFQGQVAAGDAETSERMKAMEQEIARLTGLVQHALLKGPSTAGSKETASEKSLKTASPVHSVSNFGTSPGHSAKISTTHSDAPAVAAQVRARDPAFGSALTTCRKNVSDLRLQLHQLRQMQLQNQEAIRVMMRRVEQEIAGKVTERLQLMEDPVHKQRSQVDEERHSYLAMEEGVLLQLGELENYVEKLKRESTSVTSHRPITLRDVEEGAVNLRKVGEALAALKGEYPALQTKMRAVLRVEVEAVRFLKEEPHKMDSMLKRVKALTETLSGLRRCASEGLVHQNDGASAKAATGKQHSAADEPVSPGVFRESAPTPVPRSPSTKAARSEVAPSSPLIVQRVHSAPVNIQPCQHSIGLSHHASPPLTPTHGRDSPTVAKVSPQSREGSPALQKRGTPRGPEAPLSPTVVSASGAAPPLSQTEETVMNADRVQHPTQASEQVEESTGSTALSAGEDMEIILQQTQASLMEAIPDLEVPSQAQGHPTNRPTAVPEEVENARPLDSIREGSAEPRPVTEKPAQGGSERPQKPAIEKPHRPSVDQIKSSPEKSSKSPPPPPPRRFYPPGTGITTGRSGEVVYGTRRESTTTEEGEEEPPQPKPLRIPPEVKPKPHTPPPVINPQPHEEQDEADKIMAELQVFQKCPVKELEPKYVVDLTSSESPFRLMEPKSFFCYDSETVTQLNEEGKQTESGKDSLSPSSRVIFCLTGTAKPSSQSPSTAEEDLKEDSGATVSSTKVAQMNASELLGLSSANQIVVNGSEWSEESTEKEESKNVIMRSIRGRARYAEDAGLSPDLPGEEGPPPADNIAFMITNTKVQALSTGEYQELVSTQGKDVQTVKVGSDTTVTAPEDCEINRKPVIIIFDEPMEIRQAYKRLSTIFECEEELDRMLAEEKIEEENEEEEEIISKSITGQVKPQANVEDRGRTETREKAQDSSGSVTEVPDQEKGSEGSAPEAEDGSKTDLSNDAKQDAKKKFKFKFPKKQLAALGQALRTGTKTGKKTLQVVVYEDEEEADGTVREFKETKRFEIQTQVNTKSVNSNTNNLSQSQPLTPQNVQNRTEELRKTTYKTLDNLEETLKQLEDTISDMDPALSCKTSRTFSETKRGVIQGEQMEGSPSKRPSPLAPKSQKAPQHKKPKVRPQPRASSSSSTSSTEQNSSSSSDSSNRTVASSAKSRKPPPSPEKPGKSQKLQDSQRQFRQANGSADGDSKHSFLALPASKIPAYCPGAGKASSLSVPNSNTPKPTNPSSSSPSSVSSKSSIPCLSLSRPAHTPPSFSNDPPCIPAPAQRTKGHSVSLSPPARDSRPHPLSSCSYTYSSSSSSSSSGSHSSSSSSVSPTSTSSSSSPSSPSLLSPTAVSQGGRGGRALHVAGFSNHRPHQSGAIPPTPSAKDMA</sequence>
<feature type="region of interest" description="Disordered" evidence="1">
    <location>
        <begin position="1468"/>
        <end position="1549"/>
    </location>
</feature>
<feature type="compositionally biased region" description="Pro residues" evidence="1">
    <location>
        <begin position="48"/>
        <end position="60"/>
    </location>
</feature>
<feature type="compositionally biased region" description="Basic and acidic residues" evidence="1">
    <location>
        <begin position="16"/>
        <end position="26"/>
    </location>
</feature>
<feature type="region of interest" description="Disordered" evidence="1">
    <location>
        <begin position="1281"/>
        <end position="1310"/>
    </location>
</feature>
<dbReference type="InParanoid" id="A0A6J2VC80"/>
<feature type="compositionally biased region" description="Acidic residues" evidence="1">
    <location>
        <begin position="1468"/>
        <end position="1478"/>
    </location>
</feature>
<feature type="region of interest" description="Disordered" evidence="1">
    <location>
        <begin position="863"/>
        <end position="910"/>
    </location>
</feature>
<feature type="compositionally biased region" description="Polar residues" evidence="1">
    <location>
        <begin position="1765"/>
        <end position="1777"/>
    </location>
</feature>
<feature type="region of interest" description="Disordered" evidence="1">
    <location>
        <begin position="1607"/>
        <end position="1636"/>
    </location>
</feature>
<feature type="compositionally biased region" description="Basic and acidic residues" evidence="1">
    <location>
        <begin position="1101"/>
        <end position="1114"/>
    </location>
</feature>
<feature type="region of interest" description="Disordered" evidence="1">
    <location>
        <begin position="331"/>
        <end position="406"/>
    </location>
</feature>
<dbReference type="InterPro" id="IPR051825">
    <property type="entry name" value="SRCIN1"/>
</dbReference>
<evidence type="ECO:0000256" key="1">
    <source>
        <dbReference type="SAM" id="MobiDB-lite"/>
    </source>
</evidence>
<feature type="region of interest" description="Disordered" evidence="1">
    <location>
        <begin position="1670"/>
        <end position="1967"/>
    </location>
</feature>
<keyword evidence="2" id="KW-1185">Reference proteome</keyword>
<feature type="compositionally biased region" description="Low complexity" evidence="1">
    <location>
        <begin position="1720"/>
        <end position="1747"/>
    </location>
</feature>
<feature type="compositionally biased region" description="Low complexity" evidence="1">
    <location>
        <begin position="1809"/>
        <end position="1834"/>
    </location>
</feature>
<feature type="compositionally biased region" description="Basic and acidic residues" evidence="1">
    <location>
        <begin position="1494"/>
        <end position="1507"/>
    </location>
</feature>
<proteinExistence type="predicted"/>
<evidence type="ECO:0000313" key="2">
    <source>
        <dbReference type="Proteomes" id="UP000504632"/>
    </source>
</evidence>
<feature type="compositionally biased region" description="Pro residues" evidence="1">
    <location>
        <begin position="1128"/>
        <end position="1137"/>
    </location>
</feature>
<feature type="compositionally biased region" description="Polar residues" evidence="1">
    <location>
        <begin position="467"/>
        <end position="484"/>
    </location>
</feature>
<feature type="compositionally biased region" description="Low complexity" evidence="1">
    <location>
        <begin position="1607"/>
        <end position="1618"/>
    </location>
</feature>
<dbReference type="GO" id="GO:0005737">
    <property type="term" value="C:cytoplasm"/>
    <property type="evidence" value="ECO:0007669"/>
    <property type="project" value="TreeGrafter"/>
</dbReference>
<gene>
    <name evidence="3" type="primary">LOC115811375</name>
</gene>
<feature type="region of interest" description="Disordered" evidence="1">
    <location>
        <begin position="1052"/>
        <end position="1202"/>
    </location>
</feature>
<dbReference type="OrthoDB" id="6022652at2759"/>
<feature type="compositionally biased region" description="Basic residues" evidence="1">
    <location>
        <begin position="1706"/>
        <end position="1715"/>
    </location>
</feature>
<protein>
    <submittedName>
        <fullName evidence="3">Sickle tail protein homolog</fullName>
    </submittedName>
</protein>